<accession>A0A5N6N537</accession>
<dbReference type="Pfam" id="PF02458">
    <property type="entry name" value="Transferase"/>
    <property type="match status" value="1"/>
</dbReference>
<keyword evidence="1" id="KW-0808">Transferase</keyword>
<organism evidence="2 3">
    <name type="scientific">Mikania micrantha</name>
    <name type="common">bitter vine</name>
    <dbReference type="NCBI Taxonomy" id="192012"/>
    <lineage>
        <taxon>Eukaryota</taxon>
        <taxon>Viridiplantae</taxon>
        <taxon>Streptophyta</taxon>
        <taxon>Embryophyta</taxon>
        <taxon>Tracheophyta</taxon>
        <taxon>Spermatophyta</taxon>
        <taxon>Magnoliopsida</taxon>
        <taxon>eudicotyledons</taxon>
        <taxon>Gunneridae</taxon>
        <taxon>Pentapetalae</taxon>
        <taxon>asterids</taxon>
        <taxon>campanulids</taxon>
        <taxon>Asterales</taxon>
        <taxon>Asteraceae</taxon>
        <taxon>Asteroideae</taxon>
        <taxon>Heliantheae alliance</taxon>
        <taxon>Eupatorieae</taxon>
        <taxon>Mikania</taxon>
    </lineage>
</organism>
<proteinExistence type="predicted"/>
<sequence length="382" mass="42432">MTSPTVMCVSECFVKPQHDLSQDTNQPIYLTPFELTFINAKYSQKGLLFAKPSPENQDFSVTAFLDDLRRSLSATLTHFYPLAARLATRIEQNPPSYVIYIDPQNSPGVKFIHATVDATISDIVASSDVPIVVRSFFDLNDAVNHDGHTLPLLSIQVTELTDGIFIGGSVNHLVADGTSFWHFMSAWSEIFRSNEQNGGVISRPPVFKRWVLEGSDPITKLPFTLLDQPTKGSEHHPQLRERFFHFSSAAVSKLKAKANDECNTQKISSLQAVSALLWRCVTRARQPPLNSETVCNLVTNDRRRVNPPLSDDSPRFDMYGCEFGLGKAVAARSGFMNKADGKITMYPGREGGGSMDVEVCMSPEYSMDLECDKELISALENN</sequence>
<reference evidence="2 3" key="1">
    <citation type="submission" date="2019-05" db="EMBL/GenBank/DDBJ databases">
        <title>Mikania micrantha, genome provides insights into the molecular mechanism of rapid growth.</title>
        <authorList>
            <person name="Liu B."/>
        </authorList>
    </citation>
    <scope>NUCLEOTIDE SEQUENCE [LARGE SCALE GENOMIC DNA]</scope>
    <source>
        <strain evidence="2">NLD-2019</strain>
        <tissue evidence="2">Leaf</tissue>
    </source>
</reference>
<dbReference type="AlphaFoldDB" id="A0A5N6N537"/>
<gene>
    <name evidence="2" type="ORF">E3N88_25405</name>
</gene>
<dbReference type="EMBL" id="SZYD01000013">
    <property type="protein sequence ID" value="KAD4385237.1"/>
    <property type="molecule type" value="Genomic_DNA"/>
</dbReference>
<dbReference type="OrthoDB" id="1862401at2759"/>
<dbReference type="PANTHER" id="PTHR31896">
    <property type="entry name" value="FAMILY REGULATORY PROTEIN, PUTATIVE (AFU_ORTHOLOGUE AFUA_3G14730)-RELATED"/>
    <property type="match status" value="1"/>
</dbReference>
<dbReference type="Proteomes" id="UP000326396">
    <property type="component" value="Linkage Group LG3"/>
</dbReference>
<evidence type="ECO:0000313" key="3">
    <source>
        <dbReference type="Proteomes" id="UP000326396"/>
    </source>
</evidence>
<dbReference type="GO" id="GO:0016740">
    <property type="term" value="F:transferase activity"/>
    <property type="evidence" value="ECO:0007669"/>
    <property type="project" value="UniProtKB-KW"/>
</dbReference>
<dbReference type="PANTHER" id="PTHR31896:SF36">
    <property type="entry name" value="HXXXD-TYPE ACYL-TRANSFERASE FAMILY PROTEIN-RELATED"/>
    <property type="match status" value="1"/>
</dbReference>
<dbReference type="InterPro" id="IPR051283">
    <property type="entry name" value="Sec_Metabolite_Acyltrans"/>
</dbReference>
<protein>
    <recommendedName>
        <fullName evidence="4">HXXXD-type acyl-transferase family protein</fullName>
    </recommendedName>
</protein>
<dbReference type="Gene3D" id="3.30.559.10">
    <property type="entry name" value="Chloramphenicol acetyltransferase-like domain"/>
    <property type="match status" value="3"/>
</dbReference>
<evidence type="ECO:0000313" key="2">
    <source>
        <dbReference type="EMBL" id="KAD4385237.1"/>
    </source>
</evidence>
<dbReference type="InterPro" id="IPR023213">
    <property type="entry name" value="CAT-like_dom_sf"/>
</dbReference>
<evidence type="ECO:0000256" key="1">
    <source>
        <dbReference type="ARBA" id="ARBA00022679"/>
    </source>
</evidence>
<name>A0A5N6N537_9ASTR</name>
<keyword evidence="3" id="KW-1185">Reference proteome</keyword>
<evidence type="ECO:0008006" key="4">
    <source>
        <dbReference type="Google" id="ProtNLM"/>
    </source>
</evidence>
<comment type="caution">
    <text evidence="2">The sequence shown here is derived from an EMBL/GenBank/DDBJ whole genome shotgun (WGS) entry which is preliminary data.</text>
</comment>